<keyword evidence="4" id="KW-0255">Endonuclease</keyword>
<evidence type="ECO:0000313" key="5">
    <source>
        <dbReference type="Proteomes" id="UP001297092"/>
    </source>
</evidence>
<name>A0ABS5S0Q7_9FLAO</name>
<keyword evidence="2" id="KW-0812">Transmembrane</keyword>
<feature type="transmembrane region" description="Helical" evidence="2">
    <location>
        <begin position="31"/>
        <end position="50"/>
    </location>
</feature>
<dbReference type="GO" id="GO:0004519">
    <property type="term" value="F:endonuclease activity"/>
    <property type="evidence" value="ECO:0007669"/>
    <property type="project" value="UniProtKB-KW"/>
</dbReference>
<protein>
    <submittedName>
        <fullName evidence="4">Endonuclease/exonuclease/phosphatase family protein</fullName>
    </submittedName>
</protein>
<keyword evidence="2" id="KW-0472">Membrane</keyword>
<keyword evidence="4" id="KW-0378">Hydrolase</keyword>
<sequence length="356" mass="41525">MVLYIFIVFFIISPFFPAIGSAHWFFRTADFVRIQSLVIQAVLLALLIYLKEEFTVFSWVLLGGLVLTMIYQLFKVFPYSSLFPRRRSHAPSDCHVSILAGNVLQTNSCYPDFLNEIKRFDPDLVLAMETNQDWEDCLSEIEDKYPYSIKVPLENFYGMHLYSKKELQNPEVKYQIEDDKPSIFFDFPTGNNNSIFFCCLHPAPPSPTENETSKERDAELMLTGKRIRKLQKPTVVCGDMNDVVWSRTTRLFKKMTGMIDPRVGRGFFSTFHAGYFFLRFPLDHLFHTRDLYVGKMIRSKNFGSDHFAMYYEIHHKKSTDTPKNPKLNGDEKEEINELIEEGKENQENMDTPSTQK</sequence>
<keyword evidence="4" id="KW-0540">Nuclease</keyword>
<dbReference type="Pfam" id="PF03372">
    <property type="entry name" value="Exo_endo_phos"/>
    <property type="match status" value="1"/>
</dbReference>
<dbReference type="Gene3D" id="3.60.10.10">
    <property type="entry name" value="Endonuclease/exonuclease/phosphatase"/>
    <property type="match status" value="1"/>
</dbReference>
<comment type="caution">
    <text evidence="4">The sequence shown here is derived from an EMBL/GenBank/DDBJ whole genome shotgun (WGS) entry which is preliminary data.</text>
</comment>
<dbReference type="RefSeq" id="WP_214111665.1">
    <property type="nucleotide sequence ID" value="NZ_JAHCTB010000001.1"/>
</dbReference>
<evidence type="ECO:0000256" key="1">
    <source>
        <dbReference type="SAM" id="MobiDB-lite"/>
    </source>
</evidence>
<dbReference type="SUPFAM" id="SSF56219">
    <property type="entry name" value="DNase I-like"/>
    <property type="match status" value="1"/>
</dbReference>
<feature type="transmembrane region" description="Helical" evidence="2">
    <location>
        <begin position="56"/>
        <end position="77"/>
    </location>
</feature>
<feature type="transmembrane region" description="Helical" evidence="2">
    <location>
        <begin position="6"/>
        <end position="26"/>
    </location>
</feature>
<feature type="domain" description="Endonuclease/exonuclease/phosphatase" evidence="3">
    <location>
        <begin position="113"/>
        <end position="306"/>
    </location>
</feature>
<reference evidence="4 5" key="1">
    <citation type="submission" date="2021-05" db="EMBL/GenBank/DDBJ databases">
        <title>Aequorivita echinoideorum JCM 30378 genome.</title>
        <authorList>
            <person name="Zhang H."/>
            <person name="Li C."/>
        </authorList>
    </citation>
    <scope>NUCLEOTIDE SEQUENCE [LARGE SCALE GENOMIC DNA]</scope>
    <source>
        <strain evidence="4 5">JCM30378</strain>
    </source>
</reference>
<dbReference type="Proteomes" id="UP001297092">
    <property type="component" value="Unassembled WGS sequence"/>
</dbReference>
<evidence type="ECO:0000256" key="2">
    <source>
        <dbReference type="SAM" id="Phobius"/>
    </source>
</evidence>
<feature type="region of interest" description="Disordered" evidence="1">
    <location>
        <begin position="317"/>
        <end position="356"/>
    </location>
</feature>
<organism evidence="4 5">
    <name type="scientific">Aequorivita echinoideorum</name>
    <dbReference type="NCBI Taxonomy" id="1549647"/>
    <lineage>
        <taxon>Bacteria</taxon>
        <taxon>Pseudomonadati</taxon>
        <taxon>Bacteroidota</taxon>
        <taxon>Flavobacteriia</taxon>
        <taxon>Flavobacteriales</taxon>
        <taxon>Flavobacteriaceae</taxon>
        <taxon>Aequorivita</taxon>
    </lineage>
</organism>
<dbReference type="InterPro" id="IPR036691">
    <property type="entry name" value="Endo/exonu/phosph_ase_sf"/>
</dbReference>
<gene>
    <name evidence="4" type="ORF">KIV10_01220</name>
</gene>
<evidence type="ECO:0000259" key="3">
    <source>
        <dbReference type="Pfam" id="PF03372"/>
    </source>
</evidence>
<keyword evidence="5" id="KW-1185">Reference proteome</keyword>
<dbReference type="InterPro" id="IPR005135">
    <property type="entry name" value="Endo/exonuclease/phosphatase"/>
</dbReference>
<evidence type="ECO:0000313" key="4">
    <source>
        <dbReference type="EMBL" id="MBT0606791.1"/>
    </source>
</evidence>
<accession>A0ABS5S0Q7</accession>
<keyword evidence="2" id="KW-1133">Transmembrane helix</keyword>
<dbReference type="EMBL" id="JAHCTB010000001">
    <property type="protein sequence ID" value="MBT0606791.1"/>
    <property type="molecule type" value="Genomic_DNA"/>
</dbReference>
<proteinExistence type="predicted"/>